<comment type="similarity">
    <text evidence="3">Belongs to the EPS8 family.</text>
</comment>
<comment type="function">
    <text evidence="8">Stimulates guanine exchange activity of SOS1. May play a role in membrane ruffling and remodeling of the actin cytoskeleton. In the cochlea, is required for stereocilia maintenance in adult hair cells.</text>
</comment>
<dbReference type="GO" id="GO:0035023">
    <property type="term" value="P:regulation of Rho protein signal transduction"/>
    <property type="evidence" value="ECO:0007669"/>
    <property type="project" value="TreeGrafter"/>
</dbReference>
<dbReference type="CDD" id="cd01210">
    <property type="entry name" value="PTB_EPS8"/>
    <property type="match status" value="1"/>
</dbReference>
<keyword evidence="13" id="KW-0175">Coiled coil</keyword>
<keyword evidence="7" id="KW-0966">Cell projection</keyword>
<dbReference type="FunFam" id="2.30.30.40:FF:000180">
    <property type="entry name" value="epidermal growth factor receptor kinase substrate 8-like protein 2"/>
    <property type="match status" value="1"/>
</dbReference>
<dbReference type="InterPro" id="IPR036028">
    <property type="entry name" value="SH3-like_dom_sf"/>
</dbReference>
<feature type="domain" description="SH3" evidence="15">
    <location>
        <begin position="498"/>
        <end position="557"/>
    </location>
</feature>
<reference evidence="16" key="1">
    <citation type="thesis" date="2020" institute="ProQuest LLC" country="789 East Eisenhower Parkway, Ann Arbor, MI, USA">
        <title>Comparative Genomics and Chromosome Evolution.</title>
        <authorList>
            <person name="Mudd A.B."/>
        </authorList>
    </citation>
    <scope>NUCLEOTIDE SEQUENCE</scope>
    <source>
        <strain evidence="16">237g6f4</strain>
        <tissue evidence="16">Blood</tissue>
    </source>
</reference>
<dbReference type="AlphaFoldDB" id="A0AAV7AS22"/>
<evidence type="ECO:0000256" key="9">
    <source>
        <dbReference type="ARBA" id="ARBA00065375"/>
    </source>
</evidence>
<dbReference type="Pfam" id="PF18016">
    <property type="entry name" value="SAM_3"/>
    <property type="match status" value="1"/>
</dbReference>
<evidence type="ECO:0000313" key="17">
    <source>
        <dbReference type="Proteomes" id="UP000824782"/>
    </source>
</evidence>
<dbReference type="Gene3D" id="2.30.30.40">
    <property type="entry name" value="SH3 Domains"/>
    <property type="match status" value="1"/>
</dbReference>
<dbReference type="InterPro" id="IPR041418">
    <property type="entry name" value="SAM_3"/>
</dbReference>
<dbReference type="PROSITE" id="PS50002">
    <property type="entry name" value="SH3"/>
    <property type="match status" value="1"/>
</dbReference>
<feature type="region of interest" description="Disordered" evidence="14">
    <location>
        <begin position="1"/>
        <end position="22"/>
    </location>
</feature>
<dbReference type="Proteomes" id="UP000824782">
    <property type="component" value="Unassembled WGS sequence"/>
</dbReference>
<dbReference type="Pfam" id="PF00018">
    <property type="entry name" value="SH3_1"/>
    <property type="match status" value="1"/>
</dbReference>
<dbReference type="GO" id="GO:0007266">
    <property type="term" value="P:Rho protein signal transduction"/>
    <property type="evidence" value="ECO:0007669"/>
    <property type="project" value="TreeGrafter"/>
</dbReference>
<dbReference type="GO" id="GO:0031982">
    <property type="term" value="C:vesicle"/>
    <property type="evidence" value="ECO:0007669"/>
    <property type="project" value="TreeGrafter"/>
</dbReference>
<dbReference type="EMBL" id="WNYA01000007">
    <property type="protein sequence ID" value="KAG8563947.1"/>
    <property type="molecule type" value="Genomic_DNA"/>
</dbReference>
<dbReference type="FunFam" id="2.30.29.30:FF:000218">
    <property type="entry name" value="Epidermal growth factor receptor kinase substrate 8-like 2"/>
    <property type="match status" value="1"/>
</dbReference>
<evidence type="ECO:0000313" key="16">
    <source>
        <dbReference type="EMBL" id="KAG8563947.1"/>
    </source>
</evidence>
<name>A0AAV7AS22_ENGPU</name>
<evidence type="ECO:0000256" key="13">
    <source>
        <dbReference type="SAM" id="Coils"/>
    </source>
</evidence>
<feature type="coiled-coil region" evidence="13">
    <location>
        <begin position="254"/>
        <end position="281"/>
    </location>
</feature>
<dbReference type="Pfam" id="PF22975">
    <property type="entry name" value="EPS8_2nd"/>
    <property type="match status" value="1"/>
</dbReference>
<dbReference type="PANTHER" id="PTHR12287">
    <property type="entry name" value="EPIDERMAL GROWTH FACTOR RECEPTOR KINASE SUBSTRATE EPS8-RELATED PROTEIN"/>
    <property type="match status" value="1"/>
</dbReference>
<dbReference type="FunFam" id="1.10.150.50:FF:000023">
    <property type="entry name" value="Epidermal growth factor receptor kinase substrate 8"/>
    <property type="match status" value="1"/>
</dbReference>
<dbReference type="CDD" id="cd11764">
    <property type="entry name" value="SH3_Eps8"/>
    <property type="match status" value="1"/>
</dbReference>
<dbReference type="InterPro" id="IPR011993">
    <property type="entry name" value="PH-like_dom_sf"/>
</dbReference>
<organism evidence="16 17">
    <name type="scientific">Engystomops pustulosus</name>
    <name type="common">Tungara frog</name>
    <name type="synonym">Physalaemus pustulosus</name>
    <dbReference type="NCBI Taxonomy" id="76066"/>
    <lineage>
        <taxon>Eukaryota</taxon>
        <taxon>Metazoa</taxon>
        <taxon>Chordata</taxon>
        <taxon>Craniata</taxon>
        <taxon>Vertebrata</taxon>
        <taxon>Euteleostomi</taxon>
        <taxon>Amphibia</taxon>
        <taxon>Batrachia</taxon>
        <taxon>Anura</taxon>
        <taxon>Neobatrachia</taxon>
        <taxon>Hyloidea</taxon>
        <taxon>Leptodactylidae</taxon>
        <taxon>Leiuperinae</taxon>
        <taxon>Engystomops</taxon>
    </lineage>
</organism>
<dbReference type="CDD" id="cd09540">
    <property type="entry name" value="SAM_EPS8-like"/>
    <property type="match status" value="1"/>
</dbReference>
<dbReference type="SMART" id="SM00462">
    <property type="entry name" value="PTB"/>
    <property type="match status" value="1"/>
</dbReference>
<dbReference type="GO" id="GO:1900029">
    <property type="term" value="P:positive regulation of ruffle assembly"/>
    <property type="evidence" value="ECO:0007669"/>
    <property type="project" value="TreeGrafter"/>
</dbReference>
<keyword evidence="17" id="KW-1185">Reference proteome</keyword>
<accession>A0AAV7AS22</accession>
<comment type="subcellular location">
    <subcellularLocation>
        <location evidence="1">Cell projection</location>
    </subcellularLocation>
    <subcellularLocation>
        <location evidence="2">Cytoplasm</location>
    </subcellularLocation>
</comment>
<dbReference type="InterPro" id="IPR055093">
    <property type="entry name" value="EPS8_2nd"/>
</dbReference>
<dbReference type="InterPro" id="IPR001452">
    <property type="entry name" value="SH3_domain"/>
</dbReference>
<evidence type="ECO:0000256" key="14">
    <source>
        <dbReference type="SAM" id="MobiDB-lite"/>
    </source>
</evidence>
<feature type="region of interest" description="Disordered" evidence="14">
    <location>
        <begin position="440"/>
        <end position="495"/>
    </location>
</feature>
<dbReference type="InterPro" id="IPR013625">
    <property type="entry name" value="PTB"/>
</dbReference>
<dbReference type="GO" id="GO:0005829">
    <property type="term" value="C:cytosol"/>
    <property type="evidence" value="ECO:0007669"/>
    <property type="project" value="UniProtKB-ARBA"/>
</dbReference>
<dbReference type="Pfam" id="PF08416">
    <property type="entry name" value="PTB"/>
    <property type="match status" value="1"/>
</dbReference>
<dbReference type="InterPro" id="IPR006020">
    <property type="entry name" value="PTB/PI_dom"/>
</dbReference>
<dbReference type="Gene3D" id="2.30.29.30">
    <property type="entry name" value="Pleckstrin-homology domain (PH domain)/Phosphotyrosine-binding domain (PTB)"/>
    <property type="match status" value="1"/>
</dbReference>
<dbReference type="GO" id="GO:0003779">
    <property type="term" value="F:actin binding"/>
    <property type="evidence" value="ECO:0007669"/>
    <property type="project" value="TreeGrafter"/>
</dbReference>
<keyword evidence="5" id="KW-0963">Cytoplasm</keyword>
<dbReference type="SMART" id="SM00326">
    <property type="entry name" value="SH3"/>
    <property type="match status" value="1"/>
</dbReference>
<gene>
    <name evidence="16" type="ORF">GDO81_016265</name>
</gene>
<dbReference type="InterPro" id="IPR033928">
    <property type="entry name" value="EPS8_PTB"/>
</dbReference>
<sequence length="735" mass="83184">MSQSGSSGSKHGSSNGGPSKMSAKDLFEQRKKYSNSNVIMHETSQYNVEHLATFLMDKNDSLGTVEDAIKQLFQLESKDKIWAQEMVFQVMNTSISLLDCETQEELENFPLAIVQHCRSLPGPHRYPHLLLVVCQEPDQSKPDIHFFNCEMEAELVHADIESALADIKHGKKMRLQTLKVNQERIKQRESILPPATAPKPTRDNKNRVMSPSSASEIEFDRRSNMSQEHEESREALAKKIEKETQCLNCTLDDIEFFVAKLQKAAEAYSQLNQRKKGKKNKKKGPAEGVLTLRSKPPTELEFIDCYQKIKLAINLLAKLRKHIQNPSSAELIHFLFGPLELIVKSCGGPELGRSITCPLLSKDATDFLRGHLTPKEMQLWEALGDRWTKSRAEWPREPIIPQYIPKFNSGWTPPLEIFQGAPWELDMGHPPMESIKPLVLEEPPKGRDSPGSRQRLPPPNGNPYRSPSFKQQTLPPEIKPEYSTSPKLTSYDAPVPAQPQKCAKIRYDFTARNATELSVLKDEVLEILEDNKQWWKLRNRIGQEGYVPYNILDVVSTEEMDQLDGHVTGSKYKGDVSPRGPISPAYKIPSSYAGDKWGSETAGWSNNKKEQIIHNMDELNDELLKKLTTQQQPKRNFAAPKAQQVHVPLTFQSEPEEVKAWLEAKGFSKATSGQLGILNGAQLFSLNKEELKKVCGEEGARVYSQLTVQKSQLEKSQGESELQEIMKRRQEKIGD</sequence>
<feature type="region of interest" description="Disordered" evidence="14">
    <location>
        <begin position="185"/>
        <end position="227"/>
    </location>
</feature>
<comment type="subunit">
    <text evidence="9">Interacts with ABI1. Part of a complex that contains SOS1, ABI1 and EPS8L2. Associates with F-actin.</text>
</comment>
<feature type="compositionally biased region" description="Low complexity" evidence="14">
    <location>
        <begin position="1"/>
        <end position="19"/>
    </location>
</feature>
<evidence type="ECO:0000256" key="10">
    <source>
        <dbReference type="ARBA" id="ARBA00067146"/>
    </source>
</evidence>
<dbReference type="InterPro" id="IPR035462">
    <property type="entry name" value="Eps8_SH3"/>
</dbReference>
<dbReference type="InterPro" id="IPR039801">
    <property type="entry name" value="EPS8-like"/>
</dbReference>
<dbReference type="SUPFAM" id="SSF50044">
    <property type="entry name" value="SH3-domain"/>
    <property type="match status" value="1"/>
</dbReference>
<evidence type="ECO:0000256" key="8">
    <source>
        <dbReference type="ARBA" id="ARBA00057110"/>
    </source>
</evidence>
<dbReference type="GO" id="GO:0032587">
    <property type="term" value="C:ruffle membrane"/>
    <property type="evidence" value="ECO:0007669"/>
    <property type="project" value="TreeGrafter"/>
</dbReference>
<dbReference type="InterPro" id="IPR013761">
    <property type="entry name" value="SAM/pointed_sf"/>
</dbReference>
<evidence type="ECO:0000256" key="2">
    <source>
        <dbReference type="ARBA" id="ARBA00004496"/>
    </source>
</evidence>
<evidence type="ECO:0000256" key="7">
    <source>
        <dbReference type="ARBA" id="ARBA00023273"/>
    </source>
</evidence>
<evidence type="ECO:0000256" key="11">
    <source>
        <dbReference type="ARBA" id="ARBA00077702"/>
    </source>
</evidence>
<feature type="compositionally biased region" description="Polar residues" evidence="14">
    <location>
        <begin position="463"/>
        <end position="474"/>
    </location>
</feature>
<evidence type="ECO:0000256" key="3">
    <source>
        <dbReference type="ARBA" id="ARBA00006197"/>
    </source>
</evidence>
<comment type="caution">
    <text evidence="16">The sequence shown here is derived from an EMBL/GenBank/DDBJ whole genome shotgun (WGS) entry which is preliminary data.</text>
</comment>
<evidence type="ECO:0000256" key="5">
    <source>
        <dbReference type="ARBA" id="ARBA00022490"/>
    </source>
</evidence>
<evidence type="ECO:0000259" key="15">
    <source>
        <dbReference type="PROSITE" id="PS50002"/>
    </source>
</evidence>
<dbReference type="PANTHER" id="PTHR12287:SF20">
    <property type="entry name" value="EPIDERMAL GROWTH FACTOR RECEPTOR KINASE SUBSTRATE 8-LIKE PROTEIN 2"/>
    <property type="match status" value="1"/>
</dbReference>
<feature type="compositionally biased region" description="Basic and acidic residues" evidence="14">
    <location>
        <begin position="218"/>
        <end position="227"/>
    </location>
</feature>
<evidence type="ECO:0000256" key="12">
    <source>
        <dbReference type="PROSITE-ProRule" id="PRU00192"/>
    </source>
</evidence>
<dbReference type="SUPFAM" id="SSF50729">
    <property type="entry name" value="PH domain-like"/>
    <property type="match status" value="1"/>
</dbReference>
<evidence type="ECO:0000256" key="4">
    <source>
        <dbReference type="ARBA" id="ARBA00022443"/>
    </source>
</evidence>
<proteinExistence type="inferred from homology"/>
<evidence type="ECO:0000256" key="1">
    <source>
        <dbReference type="ARBA" id="ARBA00004316"/>
    </source>
</evidence>
<keyword evidence="4 12" id="KW-0728">SH3 domain</keyword>
<protein>
    <recommendedName>
        <fullName evidence="10">Epidermal growth factor receptor kinase substrate 8-like protein 2</fullName>
    </recommendedName>
    <alternativeName>
        <fullName evidence="11">Epidermal growth factor receptor pathway substrate 8-related protein 2</fullName>
    </alternativeName>
</protein>
<evidence type="ECO:0000256" key="6">
    <source>
        <dbReference type="ARBA" id="ARBA00022553"/>
    </source>
</evidence>
<dbReference type="Gene3D" id="1.10.150.50">
    <property type="entry name" value="Transcription Factor, Ets-1"/>
    <property type="match status" value="1"/>
</dbReference>
<keyword evidence="6" id="KW-0597">Phosphoprotein</keyword>